<feature type="signal peptide" evidence="2">
    <location>
        <begin position="1"/>
        <end position="20"/>
    </location>
</feature>
<keyword evidence="4" id="KW-1185">Reference proteome</keyword>
<name>A0A016SWM5_9BILA</name>
<keyword evidence="1" id="KW-0472">Membrane</keyword>
<keyword evidence="1" id="KW-0812">Transmembrane</keyword>
<evidence type="ECO:0008006" key="5">
    <source>
        <dbReference type="Google" id="ProtNLM"/>
    </source>
</evidence>
<gene>
    <name evidence="3" type="primary">Acey_s0167.g100</name>
    <name evidence="3" type="synonym">Acey-F09E10.6</name>
    <name evidence="3" type="ORF">Y032_0167g100</name>
</gene>
<accession>A0A016SWM5</accession>
<evidence type="ECO:0000313" key="4">
    <source>
        <dbReference type="Proteomes" id="UP000024635"/>
    </source>
</evidence>
<comment type="caution">
    <text evidence="3">The sequence shown here is derived from an EMBL/GenBank/DDBJ whole genome shotgun (WGS) entry which is preliminary data.</text>
</comment>
<evidence type="ECO:0000313" key="3">
    <source>
        <dbReference type="EMBL" id="EYB94744.1"/>
    </source>
</evidence>
<keyword evidence="2" id="KW-0732">Signal</keyword>
<keyword evidence="1" id="KW-1133">Transmembrane helix</keyword>
<proteinExistence type="predicted"/>
<dbReference type="AlphaFoldDB" id="A0A016SWM5"/>
<sequence>MSVLIQSLLYCTLLVAGVFSLKCYTGISTSSNVHPTMNMTCSRISAFCLKVAGGIKYNGKTLYQASYGCDVGTCLSPGCADLGGVKTCCCSTDFCNSSFRGSLSLALLISFFVLIFQH</sequence>
<dbReference type="OrthoDB" id="5808392at2759"/>
<dbReference type="EMBL" id="JARK01001503">
    <property type="protein sequence ID" value="EYB94744.1"/>
    <property type="molecule type" value="Genomic_DNA"/>
</dbReference>
<organism evidence="3 4">
    <name type="scientific">Ancylostoma ceylanicum</name>
    <dbReference type="NCBI Taxonomy" id="53326"/>
    <lineage>
        <taxon>Eukaryota</taxon>
        <taxon>Metazoa</taxon>
        <taxon>Ecdysozoa</taxon>
        <taxon>Nematoda</taxon>
        <taxon>Chromadorea</taxon>
        <taxon>Rhabditida</taxon>
        <taxon>Rhabditina</taxon>
        <taxon>Rhabditomorpha</taxon>
        <taxon>Strongyloidea</taxon>
        <taxon>Ancylostomatidae</taxon>
        <taxon>Ancylostomatinae</taxon>
        <taxon>Ancylostoma</taxon>
    </lineage>
</organism>
<evidence type="ECO:0000256" key="2">
    <source>
        <dbReference type="SAM" id="SignalP"/>
    </source>
</evidence>
<protein>
    <recommendedName>
        <fullName evidence="5">ET module</fullName>
    </recommendedName>
</protein>
<evidence type="ECO:0000256" key="1">
    <source>
        <dbReference type="SAM" id="Phobius"/>
    </source>
</evidence>
<reference evidence="4" key="1">
    <citation type="journal article" date="2015" name="Nat. Genet.">
        <title>The genome and transcriptome of the zoonotic hookworm Ancylostoma ceylanicum identify infection-specific gene families.</title>
        <authorList>
            <person name="Schwarz E.M."/>
            <person name="Hu Y."/>
            <person name="Antoshechkin I."/>
            <person name="Miller M.M."/>
            <person name="Sternberg P.W."/>
            <person name="Aroian R.V."/>
        </authorList>
    </citation>
    <scope>NUCLEOTIDE SEQUENCE</scope>
    <source>
        <strain evidence="4">HY135</strain>
    </source>
</reference>
<feature type="chain" id="PRO_5001490016" description="ET module" evidence="2">
    <location>
        <begin position="21"/>
        <end position="118"/>
    </location>
</feature>
<dbReference type="InterPro" id="IPR045860">
    <property type="entry name" value="Snake_toxin-like_sf"/>
</dbReference>
<feature type="transmembrane region" description="Helical" evidence="1">
    <location>
        <begin position="98"/>
        <end position="116"/>
    </location>
</feature>
<dbReference type="Proteomes" id="UP000024635">
    <property type="component" value="Unassembled WGS sequence"/>
</dbReference>
<dbReference type="SUPFAM" id="SSF57302">
    <property type="entry name" value="Snake toxin-like"/>
    <property type="match status" value="1"/>
</dbReference>